<dbReference type="Gene3D" id="3.40.1440.10">
    <property type="entry name" value="GIY-YIG endonuclease"/>
    <property type="match status" value="1"/>
</dbReference>
<dbReference type="InterPro" id="IPR035901">
    <property type="entry name" value="GIY-YIG_endonuc_sf"/>
</dbReference>
<dbReference type="RefSeq" id="WP_087112794.1">
    <property type="nucleotide sequence ID" value="NZ_CBCSCN010000005.1"/>
</dbReference>
<feature type="region of interest" description="Disordered" evidence="2">
    <location>
        <begin position="122"/>
        <end position="160"/>
    </location>
</feature>
<keyword evidence="1" id="KW-0175">Coiled coil</keyword>
<keyword evidence="4" id="KW-1185">Reference proteome</keyword>
<gene>
    <name evidence="3" type="ORF">EHSB41UT_04147</name>
</gene>
<dbReference type="OrthoDB" id="5734086at2"/>
<evidence type="ECO:0000313" key="4">
    <source>
        <dbReference type="Proteomes" id="UP000196573"/>
    </source>
</evidence>
<sequence>MIIFTVTNTVTNQVYVGSTRNDLEDQWDKMVAAAEQNMDFPLYRDIRRHGTDCFHREIYDMAENRVELAELEKNALEDLDAISLRGHKTSNVVIRKKAPVRRKASEAEKELLELLDSFATDDLDDELPMEETKKKEEPSTIEAAPEATPAPAAAKPASRPDMTQMIAAAASKQNVRKPAAATASNAASATKFDALAAAKAIIAQAAKEEEEKAAAAKAEAEAAAERSRRASRTTGNVSIDLNIDNAIDAQLAAITAAIDGMLAGDTSAANQLETMSRPVTAIETVEQQAVIATQEEAPAAIEATIESTIEAASAAAEPTAEAQPTLHEVAKVVSEKEQRILDAITRHREARAKRTSDVMDAEKARVEELLNELNNRIAAMPAPHLAMYN</sequence>
<feature type="compositionally biased region" description="Low complexity" evidence="2">
    <location>
        <begin position="140"/>
        <end position="157"/>
    </location>
</feature>
<feature type="coiled-coil region" evidence="1">
    <location>
        <begin position="199"/>
        <end position="228"/>
    </location>
</feature>
<dbReference type="AlphaFoldDB" id="A0A1X7AQI4"/>
<evidence type="ECO:0000256" key="2">
    <source>
        <dbReference type="SAM" id="MobiDB-lite"/>
    </source>
</evidence>
<organism evidence="3 4">
    <name type="scientific">Parendozoicomonas haliclonae</name>
    <dbReference type="NCBI Taxonomy" id="1960125"/>
    <lineage>
        <taxon>Bacteria</taxon>
        <taxon>Pseudomonadati</taxon>
        <taxon>Pseudomonadota</taxon>
        <taxon>Gammaproteobacteria</taxon>
        <taxon>Oceanospirillales</taxon>
        <taxon>Endozoicomonadaceae</taxon>
        <taxon>Parendozoicomonas</taxon>
    </lineage>
</organism>
<name>A0A1X7AQI4_9GAMM</name>
<proteinExistence type="predicted"/>
<accession>A0A1X7AQI4</accession>
<dbReference type="Proteomes" id="UP000196573">
    <property type="component" value="Unassembled WGS sequence"/>
</dbReference>
<protein>
    <recommendedName>
        <fullName evidence="5">GIY-YIG catalytic domain protein</fullName>
    </recommendedName>
</protein>
<dbReference type="EMBL" id="FWPT01000012">
    <property type="protein sequence ID" value="SMA50350.1"/>
    <property type="molecule type" value="Genomic_DNA"/>
</dbReference>
<reference evidence="3 4" key="1">
    <citation type="submission" date="2017-03" db="EMBL/GenBank/DDBJ databases">
        <authorList>
            <person name="Afonso C.L."/>
            <person name="Miller P.J."/>
            <person name="Scott M.A."/>
            <person name="Spackman E."/>
            <person name="Goraichik I."/>
            <person name="Dimitrov K.M."/>
            <person name="Suarez D.L."/>
            <person name="Swayne D.E."/>
        </authorList>
    </citation>
    <scope>NUCLEOTIDE SEQUENCE [LARGE SCALE GENOMIC DNA]</scope>
    <source>
        <strain evidence="3">SB41UT1</strain>
    </source>
</reference>
<evidence type="ECO:0000313" key="3">
    <source>
        <dbReference type="EMBL" id="SMA50350.1"/>
    </source>
</evidence>
<evidence type="ECO:0008006" key="5">
    <source>
        <dbReference type="Google" id="ProtNLM"/>
    </source>
</evidence>
<feature type="coiled-coil region" evidence="1">
    <location>
        <begin position="352"/>
        <end position="379"/>
    </location>
</feature>
<dbReference type="CDD" id="cd10443">
    <property type="entry name" value="GIY-YIG_HE_Tlr8p_PBC-V_like"/>
    <property type="match status" value="1"/>
</dbReference>
<evidence type="ECO:0000256" key="1">
    <source>
        <dbReference type="SAM" id="Coils"/>
    </source>
</evidence>